<organism evidence="5 6">
    <name type="scientific">Triparma retinervis</name>
    <dbReference type="NCBI Taxonomy" id="2557542"/>
    <lineage>
        <taxon>Eukaryota</taxon>
        <taxon>Sar</taxon>
        <taxon>Stramenopiles</taxon>
        <taxon>Ochrophyta</taxon>
        <taxon>Bolidophyceae</taxon>
        <taxon>Parmales</taxon>
        <taxon>Triparmaceae</taxon>
        <taxon>Triparma</taxon>
    </lineage>
</organism>
<dbReference type="Proteomes" id="UP001165082">
    <property type="component" value="Unassembled WGS sequence"/>
</dbReference>
<evidence type="ECO:0000256" key="3">
    <source>
        <dbReference type="SAM" id="MobiDB-lite"/>
    </source>
</evidence>
<feature type="non-terminal residue" evidence="5">
    <location>
        <position position="141"/>
    </location>
</feature>
<accession>A0A9W7FYC3</accession>
<keyword evidence="1 2" id="KW-0238">DNA-binding</keyword>
<evidence type="ECO:0000313" key="5">
    <source>
        <dbReference type="EMBL" id="GMI23920.1"/>
    </source>
</evidence>
<reference evidence="5" key="1">
    <citation type="submission" date="2022-07" db="EMBL/GenBank/DDBJ databases">
        <title>Genome analysis of Parmales, a sister group of diatoms, reveals the evolutionary specialization of diatoms from phago-mixotrophs to photoautotrophs.</title>
        <authorList>
            <person name="Ban H."/>
            <person name="Sato S."/>
            <person name="Yoshikawa S."/>
            <person name="Kazumasa Y."/>
            <person name="Nakamura Y."/>
            <person name="Ichinomiya M."/>
            <person name="Saitoh K."/>
            <person name="Sato N."/>
            <person name="Blanc-Mathieu R."/>
            <person name="Endo H."/>
            <person name="Kuwata A."/>
            <person name="Ogata H."/>
        </authorList>
    </citation>
    <scope>NUCLEOTIDE SEQUENCE</scope>
</reference>
<gene>
    <name evidence="5" type="ORF">TrRE_jg34</name>
</gene>
<proteinExistence type="predicted"/>
<feature type="non-terminal residue" evidence="5">
    <location>
        <position position="1"/>
    </location>
</feature>
<dbReference type="AlphaFoldDB" id="A0A9W7FYC3"/>
<dbReference type="PANTHER" id="PTHR48112:SF22">
    <property type="entry name" value="MITOCHONDRIAL TRANSCRIPTION FACTOR A, ISOFORM B"/>
    <property type="match status" value="1"/>
</dbReference>
<dbReference type="EMBL" id="BRXZ01008276">
    <property type="protein sequence ID" value="GMI23920.1"/>
    <property type="molecule type" value="Genomic_DNA"/>
</dbReference>
<dbReference type="SUPFAM" id="SSF47095">
    <property type="entry name" value="HMG-box"/>
    <property type="match status" value="1"/>
</dbReference>
<sequence length="141" mass="15130">DPNAPKKPVSAYLHYSSAVRPSLTKEFPTLKLGELSKKIGAQWKDLAPQEKAKYAEMQKADKERYEVEIKAYKALEKPSAAAAAAPAAVAAAAATNAPSPMPWNTPEAAEAEPEVNDSFAMEDAAADALAEEEQEEQEQAT</sequence>
<keyword evidence="6" id="KW-1185">Reference proteome</keyword>
<keyword evidence="2" id="KW-0539">Nucleus</keyword>
<dbReference type="InterPro" id="IPR036910">
    <property type="entry name" value="HMG_box_dom_sf"/>
</dbReference>
<dbReference type="GO" id="GO:0005634">
    <property type="term" value="C:nucleus"/>
    <property type="evidence" value="ECO:0007669"/>
    <property type="project" value="UniProtKB-UniRule"/>
</dbReference>
<dbReference type="Gene3D" id="1.10.30.10">
    <property type="entry name" value="High mobility group box domain"/>
    <property type="match status" value="1"/>
</dbReference>
<feature type="domain" description="HMG box" evidence="4">
    <location>
        <begin position="5"/>
        <end position="73"/>
    </location>
</feature>
<feature type="DNA-binding region" description="HMG box" evidence="2">
    <location>
        <begin position="5"/>
        <end position="73"/>
    </location>
</feature>
<dbReference type="SMART" id="SM00398">
    <property type="entry name" value="HMG"/>
    <property type="match status" value="1"/>
</dbReference>
<evidence type="ECO:0000256" key="1">
    <source>
        <dbReference type="ARBA" id="ARBA00023125"/>
    </source>
</evidence>
<dbReference type="InterPro" id="IPR050342">
    <property type="entry name" value="HMGB"/>
</dbReference>
<dbReference type="OrthoDB" id="1919336at2759"/>
<evidence type="ECO:0000256" key="2">
    <source>
        <dbReference type="PROSITE-ProRule" id="PRU00267"/>
    </source>
</evidence>
<evidence type="ECO:0000259" key="4">
    <source>
        <dbReference type="PROSITE" id="PS50118"/>
    </source>
</evidence>
<dbReference type="GO" id="GO:0003677">
    <property type="term" value="F:DNA binding"/>
    <property type="evidence" value="ECO:0007669"/>
    <property type="project" value="UniProtKB-UniRule"/>
</dbReference>
<comment type="caution">
    <text evidence="5">The sequence shown here is derived from an EMBL/GenBank/DDBJ whole genome shotgun (WGS) entry which is preliminary data.</text>
</comment>
<dbReference type="PRINTS" id="PR00886">
    <property type="entry name" value="HIGHMOBLTY12"/>
</dbReference>
<protein>
    <recommendedName>
        <fullName evidence="4">HMG box domain-containing protein</fullName>
    </recommendedName>
</protein>
<feature type="region of interest" description="Disordered" evidence="3">
    <location>
        <begin position="90"/>
        <end position="141"/>
    </location>
</feature>
<name>A0A9W7FYC3_9STRA</name>
<dbReference type="Pfam" id="PF00505">
    <property type="entry name" value="HMG_box"/>
    <property type="match status" value="1"/>
</dbReference>
<evidence type="ECO:0000313" key="6">
    <source>
        <dbReference type="Proteomes" id="UP001165082"/>
    </source>
</evidence>
<dbReference type="InterPro" id="IPR009071">
    <property type="entry name" value="HMG_box_dom"/>
</dbReference>
<dbReference type="PANTHER" id="PTHR48112">
    <property type="entry name" value="HIGH MOBILITY GROUP PROTEIN DSP1"/>
    <property type="match status" value="1"/>
</dbReference>
<feature type="compositionally biased region" description="Acidic residues" evidence="3">
    <location>
        <begin position="129"/>
        <end position="141"/>
    </location>
</feature>
<dbReference type="PROSITE" id="PS50118">
    <property type="entry name" value="HMG_BOX_2"/>
    <property type="match status" value="1"/>
</dbReference>